<evidence type="ECO:0000313" key="6">
    <source>
        <dbReference type="Proteomes" id="UP000198870"/>
    </source>
</evidence>
<dbReference type="SUPFAM" id="SSF53383">
    <property type="entry name" value="PLP-dependent transferases"/>
    <property type="match status" value="1"/>
</dbReference>
<dbReference type="Proteomes" id="UP000198870">
    <property type="component" value="Unassembled WGS sequence"/>
</dbReference>
<evidence type="ECO:0000256" key="3">
    <source>
        <dbReference type="PIRSR" id="PIRSR000390-2"/>
    </source>
</evidence>
<feature type="modified residue" description="N6-(pyridoxal phosphate)lysine" evidence="3">
    <location>
        <position position="160"/>
    </location>
</feature>
<dbReference type="Gene3D" id="3.90.1150.10">
    <property type="entry name" value="Aspartate Aminotransferase, domain 1"/>
    <property type="match status" value="1"/>
</dbReference>
<evidence type="ECO:0000256" key="1">
    <source>
        <dbReference type="ARBA" id="ARBA00037999"/>
    </source>
</evidence>
<dbReference type="InterPro" id="IPR015424">
    <property type="entry name" value="PyrdxlP-dep_Trfase"/>
</dbReference>
<dbReference type="PANTHER" id="PTHR30244:SF34">
    <property type="entry name" value="DTDP-4-AMINO-4,6-DIDEOXYGALACTOSE TRANSAMINASE"/>
    <property type="match status" value="1"/>
</dbReference>
<name>A0A1G5JN95_9BACT</name>
<dbReference type="STRING" id="419481.SAMN05216233_13612"/>
<evidence type="ECO:0000256" key="2">
    <source>
        <dbReference type="PIRSR" id="PIRSR000390-1"/>
    </source>
</evidence>
<evidence type="ECO:0000313" key="5">
    <source>
        <dbReference type="EMBL" id="SCY89853.1"/>
    </source>
</evidence>
<dbReference type="GO" id="GO:0000271">
    <property type="term" value="P:polysaccharide biosynthetic process"/>
    <property type="evidence" value="ECO:0007669"/>
    <property type="project" value="TreeGrafter"/>
</dbReference>
<organism evidence="5 6">
    <name type="scientific">Desulfoluna spongiiphila</name>
    <dbReference type="NCBI Taxonomy" id="419481"/>
    <lineage>
        <taxon>Bacteria</taxon>
        <taxon>Pseudomonadati</taxon>
        <taxon>Thermodesulfobacteriota</taxon>
        <taxon>Desulfobacteria</taxon>
        <taxon>Desulfobacterales</taxon>
        <taxon>Desulfolunaceae</taxon>
        <taxon>Desulfoluna</taxon>
    </lineage>
</organism>
<dbReference type="InterPro" id="IPR015421">
    <property type="entry name" value="PyrdxlP-dep_Trfase_major"/>
</dbReference>
<protein>
    <submittedName>
        <fullName evidence="5">dTDP-4-amino-4,6-dideoxygalactose transaminase</fullName>
    </submittedName>
</protein>
<dbReference type="CDD" id="cd00616">
    <property type="entry name" value="AHBA_syn"/>
    <property type="match status" value="1"/>
</dbReference>
<reference evidence="5 6" key="1">
    <citation type="submission" date="2016-10" db="EMBL/GenBank/DDBJ databases">
        <authorList>
            <person name="de Groot N.N."/>
        </authorList>
    </citation>
    <scope>NUCLEOTIDE SEQUENCE [LARGE SCALE GENOMIC DNA]</scope>
    <source>
        <strain evidence="5 6">AA1</strain>
    </source>
</reference>
<dbReference type="PANTHER" id="PTHR30244">
    <property type="entry name" value="TRANSAMINASE"/>
    <property type="match status" value="1"/>
</dbReference>
<dbReference type="Gene3D" id="3.40.640.10">
    <property type="entry name" value="Type I PLP-dependent aspartate aminotransferase-like (Major domain)"/>
    <property type="match status" value="1"/>
</dbReference>
<dbReference type="GO" id="GO:0030170">
    <property type="term" value="F:pyridoxal phosphate binding"/>
    <property type="evidence" value="ECO:0007669"/>
    <property type="project" value="TreeGrafter"/>
</dbReference>
<proteinExistence type="inferred from homology"/>
<gene>
    <name evidence="5" type="ORF">SAMN05216233_13612</name>
</gene>
<sequence>MQSAWLGTGPKVARFEEEFKSYKHTAHAVAVNSCTAALHLSILVAGLKPGDEVITTPLTFCATVNAIIHAGGTPVLADVDPDTMNIDPAEVEKKINHRTKAIIPVHFAGRPCNMNALCRIARENELVLIEDCAHAIEAEYHGKKIGTFGDLSCFSFYVTKNLVTGEGGMILTNEKEYADRLKILALHGMSSDAWSRFSDEGYKHYMVTEPGFKYNMMDLQAAIGIHQLKRIESYWKRRKEIWNLYNRAFNELPITLPAQADADTRHAYHLYPVLIDEKQTGISRDAFLSAMNDRNIGTGVHYLSIPEHPYYQKTFGWIPEDYPHAMKIGRKTVSLPLSAKLSDKDIEDVIVAARKIVLK</sequence>
<dbReference type="InterPro" id="IPR000653">
    <property type="entry name" value="DegT/StrS_aminotransferase"/>
</dbReference>
<dbReference type="EMBL" id="FMUX01000036">
    <property type="protein sequence ID" value="SCY89853.1"/>
    <property type="molecule type" value="Genomic_DNA"/>
</dbReference>
<dbReference type="Pfam" id="PF01041">
    <property type="entry name" value="DegT_DnrJ_EryC1"/>
    <property type="match status" value="1"/>
</dbReference>
<dbReference type="GO" id="GO:0008483">
    <property type="term" value="F:transaminase activity"/>
    <property type="evidence" value="ECO:0007669"/>
    <property type="project" value="TreeGrafter"/>
</dbReference>
<accession>A0A1G5JN95</accession>
<comment type="similarity">
    <text evidence="1 4">Belongs to the DegT/DnrJ/EryC1 family.</text>
</comment>
<dbReference type="AlphaFoldDB" id="A0A1G5JN95"/>
<keyword evidence="3 4" id="KW-0663">Pyridoxal phosphate</keyword>
<keyword evidence="6" id="KW-1185">Reference proteome</keyword>
<evidence type="ECO:0000256" key="4">
    <source>
        <dbReference type="RuleBase" id="RU004508"/>
    </source>
</evidence>
<dbReference type="PIRSF" id="PIRSF000390">
    <property type="entry name" value="PLP_StrS"/>
    <property type="match status" value="1"/>
</dbReference>
<dbReference type="InterPro" id="IPR015422">
    <property type="entry name" value="PyrdxlP-dep_Trfase_small"/>
</dbReference>
<feature type="active site" description="Proton acceptor" evidence="2">
    <location>
        <position position="160"/>
    </location>
</feature>